<evidence type="ECO:0000259" key="5">
    <source>
        <dbReference type="PROSITE" id="PS50977"/>
    </source>
</evidence>
<evidence type="ECO:0000256" key="3">
    <source>
        <dbReference type="ARBA" id="ARBA00023163"/>
    </source>
</evidence>
<sequence length="180" mass="20517">MRDRAILDSAKRLFYERGYDGVGVDEIGAVSGVTGPAIYRHFTGKEEILATLFDEAMDRLLVLSGSPMEDPDEDLRSLARAHSEFALEDRELLSIYAREERSLTEAHRRRLHRRQRQFAERWREALRRVNTAASEKELTSMTYALIGLLLSVAHWPREALATDDLSNLLVELIARAAHPT</sequence>
<evidence type="ECO:0000256" key="4">
    <source>
        <dbReference type="PROSITE-ProRule" id="PRU00335"/>
    </source>
</evidence>
<dbReference type="PANTHER" id="PTHR30055">
    <property type="entry name" value="HTH-TYPE TRANSCRIPTIONAL REGULATOR RUTR"/>
    <property type="match status" value="1"/>
</dbReference>
<dbReference type="SUPFAM" id="SSF46689">
    <property type="entry name" value="Homeodomain-like"/>
    <property type="match status" value="1"/>
</dbReference>
<reference evidence="6 7" key="1">
    <citation type="submission" date="2022-06" db="EMBL/GenBank/DDBJ databases">
        <title>Paraconexibacter antarcticus.</title>
        <authorList>
            <person name="Kim C.S."/>
        </authorList>
    </citation>
    <scope>NUCLEOTIDE SEQUENCE [LARGE SCALE GENOMIC DNA]</scope>
    <source>
        <strain evidence="6 7">02-257</strain>
    </source>
</reference>
<keyword evidence="7" id="KW-1185">Reference proteome</keyword>
<dbReference type="InterPro" id="IPR041490">
    <property type="entry name" value="KstR2_TetR_C"/>
</dbReference>
<dbReference type="EMBL" id="CP098502">
    <property type="protein sequence ID" value="UTI63261.1"/>
    <property type="molecule type" value="Genomic_DNA"/>
</dbReference>
<keyword evidence="2 4" id="KW-0238">DNA-binding</keyword>
<dbReference type="Gene3D" id="1.10.10.60">
    <property type="entry name" value="Homeodomain-like"/>
    <property type="match status" value="1"/>
</dbReference>
<dbReference type="InterPro" id="IPR036271">
    <property type="entry name" value="Tet_transcr_reg_TetR-rel_C_sf"/>
</dbReference>
<name>A0ABY5DMM8_9ACTN</name>
<evidence type="ECO:0000313" key="6">
    <source>
        <dbReference type="EMBL" id="UTI63261.1"/>
    </source>
</evidence>
<dbReference type="PRINTS" id="PR00455">
    <property type="entry name" value="HTHTETR"/>
</dbReference>
<keyword evidence="1" id="KW-0805">Transcription regulation</keyword>
<proteinExistence type="predicted"/>
<organism evidence="6 7">
    <name type="scientific">Paraconexibacter antarcticus</name>
    <dbReference type="NCBI Taxonomy" id="2949664"/>
    <lineage>
        <taxon>Bacteria</taxon>
        <taxon>Bacillati</taxon>
        <taxon>Actinomycetota</taxon>
        <taxon>Thermoleophilia</taxon>
        <taxon>Solirubrobacterales</taxon>
        <taxon>Paraconexibacteraceae</taxon>
        <taxon>Paraconexibacter</taxon>
    </lineage>
</organism>
<dbReference type="InterPro" id="IPR009057">
    <property type="entry name" value="Homeodomain-like_sf"/>
</dbReference>
<evidence type="ECO:0000313" key="7">
    <source>
        <dbReference type="Proteomes" id="UP001056035"/>
    </source>
</evidence>
<dbReference type="PANTHER" id="PTHR30055:SF234">
    <property type="entry name" value="HTH-TYPE TRANSCRIPTIONAL REGULATOR BETI"/>
    <property type="match status" value="1"/>
</dbReference>
<feature type="domain" description="HTH tetR-type" evidence="5">
    <location>
        <begin position="1"/>
        <end position="60"/>
    </location>
</feature>
<dbReference type="PROSITE" id="PS50977">
    <property type="entry name" value="HTH_TETR_2"/>
    <property type="match status" value="1"/>
</dbReference>
<dbReference type="InterPro" id="IPR050109">
    <property type="entry name" value="HTH-type_TetR-like_transc_reg"/>
</dbReference>
<dbReference type="Proteomes" id="UP001056035">
    <property type="component" value="Chromosome"/>
</dbReference>
<dbReference type="Pfam" id="PF00440">
    <property type="entry name" value="TetR_N"/>
    <property type="match status" value="1"/>
</dbReference>
<dbReference type="Gene3D" id="1.10.357.10">
    <property type="entry name" value="Tetracycline Repressor, domain 2"/>
    <property type="match status" value="1"/>
</dbReference>
<dbReference type="InterPro" id="IPR001647">
    <property type="entry name" value="HTH_TetR"/>
</dbReference>
<dbReference type="SUPFAM" id="SSF48498">
    <property type="entry name" value="Tetracyclin repressor-like, C-terminal domain"/>
    <property type="match status" value="1"/>
</dbReference>
<accession>A0ABY5DMM8</accession>
<dbReference type="RefSeq" id="WP_254569992.1">
    <property type="nucleotide sequence ID" value="NZ_CP098502.1"/>
</dbReference>
<evidence type="ECO:0000256" key="1">
    <source>
        <dbReference type="ARBA" id="ARBA00023015"/>
    </source>
</evidence>
<feature type="DNA-binding region" description="H-T-H motif" evidence="4">
    <location>
        <begin position="23"/>
        <end position="42"/>
    </location>
</feature>
<keyword evidence="3" id="KW-0804">Transcription</keyword>
<protein>
    <submittedName>
        <fullName evidence="6">TetR/AcrR family transcriptional regulator</fullName>
    </submittedName>
</protein>
<dbReference type="Pfam" id="PF17932">
    <property type="entry name" value="TetR_C_24"/>
    <property type="match status" value="1"/>
</dbReference>
<gene>
    <name evidence="6" type="ORF">NBH00_18100</name>
</gene>
<evidence type="ECO:0000256" key="2">
    <source>
        <dbReference type="ARBA" id="ARBA00023125"/>
    </source>
</evidence>